<organism evidence="4 5">
    <name type="scientific">Streptomyces vulcanius</name>
    <dbReference type="NCBI Taxonomy" id="1441876"/>
    <lineage>
        <taxon>Bacteria</taxon>
        <taxon>Bacillati</taxon>
        <taxon>Actinomycetota</taxon>
        <taxon>Actinomycetes</taxon>
        <taxon>Kitasatosporales</taxon>
        <taxon>Streptomycetaceae</taxon>
        <taxon>Streptomyces</taxon>
    </lineage>
</organism>
<dbReference type="PRINTS" id="PR00038">
    <property type="entry name" value="HTHLUXR"/>
</dbReference>
<protein>
    <submittedName>
        <fullName evidence="4">ATP-binding protein</fullName>
    </submittedName>
</protein>
<dbReference type="PANTHER" id="PTHR16305:SF35">
    <property type="entry name" value="TRANSCRIPTIONAL ACTIVATOR DOMAIN"/>
    <property type="match status" value="1"/>
</dbReference>
<keyword evidence="5" id="KW-1185">Reference proteome</keyword>
<dbReference type="InterPro" id="IPR000792">
    <property type="entry name" value="Tscrpt_reg_LuxR_C"/>
</dbReference>
<name>A0ABV9B2K0_9ACTN</name>
<gene>
    <name evidence="4" type="ORF">ACFPIH_35735</name>
</gene>
<dbReference type="SUPFAM" id="SSF52540">
    <property type="entry name" value="P-loop containing nucleoside triphosphate hydrolases"/>
    <property type="match status" value="1"/>
</dbReference>
<reference evidence="5" key="1">
    <citation type="journal article" date="2019" name="Int. J. Syst. Evol. Microbiol.">
        <title>The Global Catalogue of Microorganisms (GCM) 10K type strain sequencing project: providing services to taxonomists for standard genome sequencing and annotation.</title>
        <authorList>
            <consortium name="The Broad Institute Genomics Platform"/>
            <consortium name="The Broad Institute Genome Sequencing Center for Infectious Disease"/>
            <person name="Wu L."/>
            <person name="Ma J."/>
        </authorList>
    </citation>
    <scope>NUCLEOTIDE SEQUENCE [LARGE SCALE GENOMIC DNA]</scope>
    <source>
        <strain evidence="5">CGMCC 4.7177</strain>
    </source>
</reference>
<dbReference type="InterPro" id="IPR016032">
    <property type="entry name" value="Sig_transdc_resp-reg_C-effctor"/>
</dbReference>
<dbReference type="InterPro" id="IPR011990">
    <property type="entry name" value="TPR-like_helical_dom_sf"/>
</dbReference>
<evidence type="ECO:0000313" key="5">
    <source>
        <dbReference type="Proteomes" id="UP001595839"/>
    </source>
</evidence>
<dbReference type="PANTHER" id="PTHR16305">
    <property type="entry name" value="TESTICULAR SOLUBLE ADENYLYL CYCLASE"/>
    <property type="match status" value="1"/>
</dbReference>
<dbReference type="RefSeq" id="WP_381181518.1">
    <property type="nucleotide sequence ID" value="NZ_JBHSFK010000028.1"/>
</dbReference>
<dbReference type="InterPro" id="IPR027417">
    <property type="entry name" value="P-loop_NTPase"/>
</dbReference>
<dbReference type="Gene3D" id="1.10.10.10">
    <property type="entry name" value="Winged helix-like DNA-binding domain superfamily/Winged helix DNA-binding domain"/>
    <property type="match status" value="1"/>
</dbReference>
<dbReference type="Pfam" id="PF00196">
    <property type="entry name" value="GerE"/>
    <property type="match status" value="1"/>
</dbReference>
<dbReference type="Proteomes" id="UP001595839">
    <property type="component" value="Unassembled WGS sequence"/>
</dbReference>
<dbReference type="GO" id="GO:0005524">
    <property type="term" value="F:ATP binding"/>
    <property type="evidence" value="ECO:0007669"/>
    <property type="project" value="UniProtKB-KW"/>
</dbReference>
<accession>A0ABV9B2K0</accession>
<dbReference type="Pfam" id="PF13191">
    <property type="entry name" value="AAA_16"/>
    <property type="match status" value="1"/>
</dbReference>
<evidence type="ECO:0000313" key="4">
    <source>
        <dbReference type="EMBL" id="MFC4504801.1"/>
    </source>
</evidence>
<keyword evidence="2 4" id="KW-0067">ATP-binding</keyword>
<dbReference type="Gene3D" id="1.25.40.10">
    <property type="entry name" value="Tetratricopeptide repeat domain"/>
    <property type="match status" value="1"/>
</dbReference>
<comment type="caution">
    <text evidence="4">The sequence shown here is derived from an EMBL/GenBank/DDBJ whole genome shotgun (WGS) entry which is preliminary data.</text>
</comment>
<dbReference type="InterPro" id="IPR036388">
    <property type="entry name" value="WH-like_DNA-bd_sf"/>
</dbReference>
<proteinExistence type="predicted"/>
<dbReference type="SMART" id="SM00421">
    <property type="entry name" value="HTH_LUXR"/>
    <property type="match status" value="1"/>
</dbReference>
<evidence type="ECO:0000259" key="3">
    <source>
        <dbReference type="PROSITE" id="PS50043"/>
    </source>
</evidence>
<dbReference type="PROSITE" id="PS50043">
    <property type="entry name" value="HTH_LUXR_2"/>
    <property type="match status" value="1"/>
</dbReference>
<feature type="domain" description="HTH luxR-type" evidence="3">
    <location>
        <begin position="852"/>
        <end position="917"/>
    </location>
</feature>
<dbReference type="EMBL" id="JBHSFK010000028">
    <property type="protein sequence ID" value="MFC4504801.1"/>
    <property type="molecule type" value="Genomic_DNA"/>
</dbReference>
<evidence type="ECO:0000256" key="2">
    <source>
        <dbReference type="ARBA" id="ARBA00022840"/>
    </source>
</evidence>
<dbReference type="InterPro" id="IPR041664">
    <property type="entry name" value="AAA_16"/>
</dbReference>
<dbReference type="SUPFAM" id="SSF46894">
    <property type="entry name" value="C-terminal effector domain of the bipartite response regulators"/>
    <property type="match status" value="1"/>
</dbReference>
<sequence length="923" mass="98875">MDQQHHGPGPGECAGLLGRGTECARIDEAIAAARAGESRVLVVWGPPGAGKSALLEYAEASMASMRVLRATGVESEMELPYATLHQLCSPLFERLRRLPAPQRDVLETVFGMQAGTRPDRFLVGLAVLSLLSDASEGRPLLCVVDDAQWMDLASAQVLGFVARRLLAESIVLLFGTRRPGPELLGLPELEVTGLGEADAHALLNSVTHARLDQHIRDRIVAESRGNPLALLELPRGLTVTRMAGGLGLLHAEALPGQIEQSFLNRIQELPEQTRLLLLIAAAEPVGDPDVVRRAGERLGVPLATALAGGTDGLLAIGGRVTFRHPLVRSAVYRSATEEDRRAVHLALAEVTDPLGAPDRRAWHLASAAAGPDEAVAAELERSADRAQARGGVAAAAAFLQRSATLTDDPLRRADRMLAAAEAGLQTGELDDVRRLLSAVSAGSLDGFQQGRAGVLRGHVAFASGGGSDAVVLLVDAAGRLQSADPRLSRETYLTAWGMAVSVADQDTLMAVSRAVRNLPSPSSPGPLDLLLDGFALLVTDGRAAAAPTLRRAAKVLIDIPAPDVLRWGWVATGVSSAVWDDEDMRAIYARQVQVVRDAGALRELPYHLSSLSYALSWAGDFEGAAAAIAESDTVATATGNPLPPYPALRLLSLQGRETETAELIAATLQGAAASGFGMGTSAAQWAAAVLYNGLGRYTEVTQAARSAARVSEPWISTWLLPELVEAATRSNEPDLARDALDRLVEATQPFSTDFAGGIEARTRALVADGTGADDLYREAVERLGRTRLRPELARAHLLYGEWLRRKRKRGEARNHLRRAYEMFESIGMEAFAERARRELLATGETVRKRKSEASSSDELTPQEKQIALLVRDGLSNPEVGARLFLSPRTVEWHLRKIFTKLSITSRRQLRDGLPGDESRSTPG</sequence>
<keyword evidence="1" id="KW-0547">Nucleotide-binding</keyword>
<evidence type="ECO:0000256" key="1">
    <source>
        <dbReference type="ARBA" id="ARBA00022741"/>
    </source>
</evidence>
<dbReference type="CDD" id="cd06170">
    <property type="entry name" value="LuxR_C_like"/>
    <property type="match status" value="1"/>
</dbReference>